<protein>
    <recommendedName>
        <fullName evidence="6">O-fucosyltransferase family protein</fullName>
    </recommendedName>
</protein>
<dbReference type="GO" id="GO:0006004">
    <property type="term" value="P:fucose metabolic process"/>
    <property type="evidence" value="ECO:0007669"/>
    <property type="project" value="UniProtKB-KW"/>
</dbReference>
<dbReference type="AlphaFoldDB" id="A0A1D6I751"/>
<name>A0A1D6I751_MAIZE</name>
<keyword evidence="5" id="KW-0119">Carbohydrate metabolism</keyword>
<sequence>MDAMWKHPDVYKEWIKSGERRGNDMIAFSCCVYDGGDEEKEMDAAREIGWRGKFTKRGRVIRPGIIRMSGKCPLTPLEVGLMLRGMDFSNKTAIFLASGKIYKAEKNMASLLEMFPLLQTKETLASEEELAPFKMAAVDYSICAQSEVFVTTQGGNPAFFMGHRRYLYGGHSKTIKPDKRRLAVLFNNPRIGWTALKRHLLNMRAYSDVKGIEMKRPNESIYTFPCPDCMCRLNRTEHSKSKQSR</sequence>
<accession>A0A1D6I751</accession>
<dbReference type="InterPro" id="IPR019378">
    <property type="entry name" value="GDP-Fuc_O-FucTrfase"/>
</dbReference>
<evidence type="ECO:0000256" key="5">
    <source>
        <dbReference type="ARBA" id="ARBA00023277"/>
    </source>
</evidence>
<dbReference type="InterPro" id="IPR024709">
    <property type="entry name" value="FucosylTrfase_pln"/>
</dbReference>
<evidence type="ECO:0000313" key="7">
    <source>
        <dbReference type="EMBL" id="ONM55887.1"/>
    </source>
</evidence>
<keyword evidence="4" id="KW-0294">Fucose metabolism</keyword>
<evidence type="ECO:0000256" key="3">
    <source>
        <dbReference type="ARBA" id="ARBA00022679"/>
    </source>
</evidence>
<proteinExistence type="inferred from homology"/>
<dbReference type="GO" id="GO:0016757">
    <property type="term" value="F:glycosyltransferase activity"/>
    <property type="evidence" value="ECO:0007669"/>
    <property type="project" value="UniProtKB-KW"/>
</dbReference>
<dbReference type="ExpressionAtlas" id="A0A1D6I751">
    <property type="expression patterns" value="baseline and differential"/>
</dbReference>
<dbReference type="PANTHER" id="PTHR31288:SF25">
    <property type="entry name" value="O-FUCOSYLTRANSFERASE FAMILY PROTEIN"/>
    <property type="match status" value="1"/>
</dbReference>
<organism evidence="7">
    <name type="scientific">Zea mays</name>
    <name type="common">Maize</name>
    <dbReference type="NCBI Taxonomy" id="4577"/>
    <lineage>
        <taxon>Eukaryota</taxon>
        <taxon>Viridiplantae</taxon>
        <taxon>Streptophyta</taxon>
        <taxon>Embryophyta</taxon>
        <taxon>Tracheophyta</taxon>
        <taxon>Spermatophyta</taxon>
        <taxon>Magnoliopsida</taxon>
        <taxon>Liliopsida</taxon>
        <taxon>Poales</taxon>
        <taxon>Poaceae</taxon>
        <taxon>PACMAD clade</taxon>
        <taxon>Panicoideae</taxon>
        <taxon>Andropogonodae</taxon>
        <taxon>Andropogoneae</taxon>
        <taxon>Tripsacinae</taxon>
        <taxon>Zea</taxon>
    </lineage>
</organism>
<evidence type="ECO:0000256" key="1">
    <source>
        <dbReference type="ARBA" id="ARBA00007737"/>
    </source>
</evidence>
<reference evidence="7" key="1">
    <citation type="submission" date="2015-12" db="EMBL/GenBank/DDBJ databases">
        <title>Update maize B73 reference genome by single molecule sequencing technologies.</title>
        <authorList>
            <consortium name="Maize Genome Sequencing Project"/>
            <person name="Ware D."/>
        </authorList>
    </citation>
    <scope>NUCLEOTIDE SEQUENCE [LARGE SCALE GENOMIC DNA]</scope>
    <source>
        <tissue evidence="7">Seedling</tissue>
    </source>
</reference>
<evidence type="ECO:0000256" key="2">
    <source>
        <dbReference type="ARBA" id="ARBA00022676"/>
    </source>
</evidence>
<dbReference type="PANTHER" id="PTHR31288">
    <property type="entry name" value="O-FUCOSYLTRANSFERASE FAMILY PROTEIN"/>
    <property type="match status" value="1"/>
</dbReference>
<gene>
    <name evidence="7" type="ORF">ZEAMMB73_Zm00001d020943</name>
</gene>
<comment type="similarity">
    <text evidence="1">Belongs to the glycosyltransferase GT106 family.</text>
</comment>
<dbReference type="EMBL" id="CM007650">
    <property type="protein sequence ID" value="ONM55887.1"/>
    <property type="molecule type" value="Genomic_DNA"/>
</dbReference>
<evidence type="ECO:0000256" key="6">
    <source>
        <dbReference type="ARBA" id="ARBA00030350"/>
    </source>
</evidence>
<keyword evidence="3 7" id="KW-0808">Transferase</keyword>
<dbReference type="Pfam" id="PF10250">
    <property type="entry name" value="O-FucT"/>
    <property type="match status" value="1"/>
</dbReference>
<keyword evidence="2 7" id="KW-0328">Glycosyltransferase</keyword>
<evidence type="ECO:0000256" key="4">
    <source>
        <dbReference type="ARBA" id="ARBA00023253"/>
    </source>
</evidence>